<dbReference type="Gene3D" id="3.40.50.150">
    <property type="entry name" value="Vaccinia Virus protein VP39"/>
    <property type="match status" value="1"/>
</dbReference>
<proteinExistence type="predicted"/>
<accession>A0A0F3NWJ6</accession>
<gene>
    <name evidence="1" type="ORF">OTSTA716_2067</name>
</gene>
<evidence type="ECO:0000313" key="2">
    <source>
        <dbReference type="Proteomes" id="UP000033671"/>
    </source>
</evidence>
<dbReference type="InterPro" id="IPR029063">
    <property type="entry name" value="SAM-dependent_MTases_sf"/>
</dbReference>
<organism evidence="1 2">
    <name type="scientific">Orientia tsutsugamushi str. TA716</name>
    <dbReference type="NCBI Taxonomy" id="1359175"/>
    <lineage>
        <taxon>Bacteria</taxon>
        <taxon>Pseudomonadati</taxon>
        <taxon>Pseudomonadota</taxon>
        <taxon>Alphaproteobacteria</taxon>
        <taxon>Rickettsiales</taxon>
        <taxon>Rickettsiaceae</taxon>
        <taxon>Rickettsieae</taxon>
        <taxon>Orientia</taxon>
    </lineage>
</organism>
<keyword evidence="1" id="KW-0489">Methyltransferase</keyword>
<reference evidence="1 2" key="1">
    <citation type="submission" date="2015-01" db="EMBL/GenBank/DDBJ databases">
        <title>Genome Sequencing of Rickettsiales.</title>
        <authorList>
            <person name="Daugherty S.C."/>
            <person name="Su Q."/>
            <person name="Abolude K."/>
            <person name="Beier-Sexton M."/>
            <person name="Carlyon J.A."/>
            <person name="Carter R."/>
            <person name="Day N.P."/>
            <person name="Dumler S.J."/>
            <person name="Dyachenko V."/>
            <person name="Godinez A."/>
            <person name="Kurtti T.J."/>
            <person name="Lichay M."/>
            <person name="Mullins K.E."/>
            <person name="Ott S."/>
            <person name="Pappas-Brown V."/>
            <person name="Paris D.H."/>
            <person name="Patel P."/>
            <person name="Richards A.L."/>
            <person name="Sadzewicz L."/>
            <person name="Sears K."/>
            <person name="Seidman D."/>
            <person name="Sengamalay N."/>
            <person name="Stenos J."/>
            <person name="Tallon L.J."/>
            <person name="Vincent G."/>
            <person name="Fraser C.M."/>
            <person name="Munderloh U."/>
            <person name="Dunning-Hotopp J.C."/>
        </authorList>
    </citation>
    <scope>NUCLEOTIDE SEQUENCE [LARGE SCALE GENOMIC DNA]</scope>
    <source>
        <strain evidence="1 2">TA716</strain>
    </source>
</reference>
<comment type="caution">
    <text evidence="1">The sequence shown here is derived from an EMBL/GenBank/DDBJ whole genome shotgun (WGS) entry which is preliminary data.</text>
</comment>
<name>A0A0F3NWJ6_ORITS</name>
<dbReference type="PATRIC" id="fig|1359175.3.peg.371"/>
<dbReference type="EMBL" id="LAOA01000121">
    <property type="protein sequence ID" value="KJV72062.1"/>
    <property type="molecule type" value="Genomic_DNA"/>
</dbReference>
<dbReference type="Proteomes" id="UP000033671">
    <property type="component" value="Unassembled WGS sequence"/>
</dbReference>
<sequence length="54" mass="6464">MNYTIKVLNYVSNNNTTFIRDLYKDFHHHIGVTYSINEQRNPVNELIITNYKTC</sequence>
<keyword evidence="1" id="KW-0808">Transferase</keyword>
<dbReference type="SUPFAM" id="SSF53335">
    <property type="entry name" value="S-adenosyl-L-methionine-dependent methyltransferases"/>
    <property type="match status" value="1"/>
</dbReference>
<dbReference type="GO" id="GO:0032259">
    <property type="term" value="P:methylation"/>
    <property type="evidence" value="ECO:0007669"/>
    <property type="project" value="UniProtKB-KW"/>
</dbReference>
<evidence type="ECO:0000313" key="1">
    <source>
        <dbReference type="EMBL" id="KJV72062.1"/>
    </source>
</evidence>
<protein>
    <submittedName>
        <fullName evidence="1">Putative site-specific DNA adenine methylase</fullName>
    </submittedName>
</protein>
<dbReference type="GO" id="GO:0008168">
    <property type="term" value="F:methyltransferase activity"/>
    <property type="evidence" value="ECO:0007669"/>
    <property type="project" value="UniProtKB-KW"/>
</dbReference>
<dbReference type="AlphaFoldDB" id="A0A0F3NWJ6"/>